<dbReference type="InterPro" id="IPR015813">
    <property type="entry name" value="Pyrv/PenolPyrv_kinase-like_dom"/>
</dbReference>
<reference evidence="5" key="1">
    <citation type="journal article" date="2021" name="Nat. Commun.">
        <title>Genetic determinants of endophytism in the Arabidopsis root mycobiome.</title>
        <authorList>
            <person name="Mesny F."/>
            <person name="Miyauchi S."/>
            <person name="Thiergart T."/>
            <person name="Pickel B."/>
            <person name="Atanasova L."/>
            <person name="Karlsson M."/>
            <person name="Huettel B."/>
            <person name="Barry K.W."/>
            <person name="Haridas S."/>
            <person name="Chen C."/>
            <person name="Bauer D."/>
            <person name="Andreopoulos W."/>
            <person name="Pangilinan J."/>
            <person name="LaButti K."/>
            <person name="Riley R."/>
            <person name="Lipzen A."/>
            <person name="Clum A."/>
            <person name="Drula E."/>
            <person name="Henrissat B."/>
            <person name="Kohler A."/>
            <person name="Grigoriev I.V."/>
            <person name="Martin F.M."/>
            <person name="Hacquard S."/>
        </authorList>
    </citation>
    <scope>NUCLEOTIDE SEQUENCE</scope>
    <source>
        <strain evidence="5">MPI-CAGE-CH-0230</strain>
    </source>
</reference>
<evidence type="ECO:0000259" key="4">
    <source>
        <dbReference type="PROSITE" id="PS51704"/>
    </source>
</evidence>
<dbReference type="Gene3D" id="3.20.20.60">
    <property type="entry name" value="Phosphoenolpyruvate-binding domains"/>
    <property type="match status" value="1"/>
</dbReference>
<name>A0A9P8Y870_9PEZI</name>
<dbReference type="PANTHER" id="PTHR30502">
    <property type="entry name" value="2-KETO-3-DEOXY-L-RHAMNONATE ALDOLASE"/>
    <property type="match status" value="1"/>
</dbReference>
<keyword evidence="5" id="KW-0670">Pyruvate</keyword>
<dbReference type="FunFam" id="3.20.20.60:FF:000004">
    <property type="entry name" value="5-keto-4-deoxy-D-glucarate aldolase"/>
    <property type="match status" value="1"/>
</dbReference>
<accession>A0A9P8Y870</accession>
<dbReference type="OrthoDB" id="1621678at2759"/>
<dbReference type="GO" id="GO:0016301">
    <property type="term" value="F:kinase activity"/>
    <property type="evidence" value="ECO:0007669"/>
    <property type="project" value="UniProtKB-KW"/>
</dbReference>
<dbReference type="GO" id="GO:0005737">
    <property type="term" value="C:cytoplasm"/>
    <property type="evidence" value="ECO:0007669"/>
    <property type="project" value="TreeGrafter"/>
</dbReference>
<protein>
    <submittedName>
        <fullName evidence="5">Pyruvate/Phosphoenolpyruvate kinase-like domain-containing protein</fullName>
    </submittedName>
</protein>
<dbReference type="EMBL" id="JAGTJQ010000006">
    <property type="protein sequence ID" value="KAH7029872.1"/>
    <property type="molecule type" value="Genomic_DNA"/>
</dbReference>
<sequence length="277" mass="29847">MEKTRLHQSLERARARKGPSVGQWLEFPGYTLAKTIASLGEDWVLIDCEHGNIDDHDMYLQIGAISSSGVSPIVRVPSDEPWMLKRALDAGAHGVMVPMCETAEQANAIVQACKYNTPSKWPEGKRGAGAMFAPGAFNQNPRQYLESANDNVLVCVQIESRLAVENVEAIAAVKGVDMLFIGPNDLAQSMGYPAFDHASIPEVQEAAARVLRAAHEAGKYAGHFALSADIAAQKYQQGFEFVNCGADIVAVATWMATEMGKLRALTAQSASAETPTL</sequence>
<keyword evidence="6" id="KW-1185">Reference proteome</keyword>
<dbReference type="GO" id="GO:0006629">
    <property type="term" value="P:lipid metabolic process"/>
    <property type="evidence" value="ECO:0007669"/>
    <property type="project" value="InterPro"/>
</dbReference>
<comment type="similarity">
    <text evidence="1">Belongs to the HpcH/HpaI aldolase family.</text>
</comment>
<dbReference type="GO" id="GO:0046872">
    <property type="term" value="F:metal ion binding"/>
    <property type="evidence" value="ECO:0007669"/>
    <property type="project" value="UniProtKB-KW"/>
</dbReference>
<proteinExistence type="inferred from homology"/>
<evidence type="ECO:0000256" key="2">
    <source>
        <dbReference type="ARBA" id="ARBA00022723"/>
    </source>
</evidence>
<dbReference type="InterPro" id="IPR030395">
    <property type="entry name" value="GP_PDE_dom"/>
</dbReference>
<dbReference type="InterPro" id="IPR005000">
    <property type="entry name" value="Aldolase/citrate-lyase_domain"/>
</dbReference>
<dbReference type="Proteomes" id="UP000756346">
    <property type="component" value="Unassembled WGS sequence"/>
</dbReference>
<dbReference type="AlphaFoldDB" id="A0A9P8Y870"/>
<evidence type="ECO:0000313" key="6">
    <source>
        <dbReference type="Proteomes" id="UP000756346"/>
    </source>
</evidence>
<dbReference type="SUPFAM" id="SSF51621">
    <property type="entry name" value="Phosphoenolpyruvate/pyruvate domain"/>
    <property type="match status" value="1"/>
</dbReference>
<dbReference type="RefSeq" id="XP_046012160.1">
    <property type="nucleotide sequence ID" value="XM_046162242.1"/>
</dbReference>
<dbReference type="PROSITE" id="PS51704">
    <property type="entry name" value="GP_PDE"/>
    <property type="match status" value="1"/>
</dbReference>
<dbReference type="Pfam" id="PF03328">
    <property type="entry name" value="HpcH_HpaI"/>
    <property type="match status" value="1"/>
</dbReference>
<dbReference type="GO" id="GO:0008081">
    <property type="term" value="F:phosphoric diester hydrolase activity"/>
    <property type="evidence" value="ECO:0007669"/>
    <property type="project" value="InterPro"/>
</dbReference>
<evidence type="ECO:0000313" key="5">
    <source>
        <dbReference type="EMBL" id="KAH7029872.1"/>
    </source>
</evidence>
<dbReference type="PANTHER" id="PTHR30502:SF0">
    <property type="entry name" value="PHOSPHOENOLPYRUVATE CARBOXYLASE FAMILY PROTEIN"/>
    <property type="match status" value="1"/>
</dbReference>
<feature type="domain" description="GP-PDE" evidence="4">
    <location>
        <begin position="1"/>
        <end position="107"/>
    </location>
</feature>
<evidence type="ECO:0000256" key="3">
    <source>
        <dbReference type="ARBA" id="ARBA00023239"/>
    </source>
</evidence>
<dbReference type="GeneID" id="70191788"/>
<dbReference type="InterPro" id="IPR050251">
    <property type="entry name" value="HpcH-HpaI_aldolase"/>
</dbReference>
<keyword evidence="3" id="KW-0456">Lyase</keyword>
<comment type="caution">
    <text evidence="5">The sequence shown here is derived from an EMBL/GenBank/DDBJ whole genome shotgun (WGS) entry which is preliminary data.</text>
</comment>
<keyword evidence="5" id="KW-0418">Kinase</keyword>
<organism evidence="5 6">
    <name type="scientific">Microdochium trichocladiopsis</name>
    <dbReference type="NCBI Taxonomy" id="1682393"/>
    <lineage>
        <taxon>Eukaryota</taxon>
        <taxon>Fungi</taxon>
        <taxon>Dikarya</taxon>
        <taxon>Ascomycota</taxon>
        <taxon>Pezizomycotina</taxon>
        <taxon>Sordariomycetes</taxon>
        <taxon>Xylariomycetidae</taxon>
        <taxon>Xylariales</taxon>
        <taxon>Microdochiaceae</taxon>
        <taxon>Microdochium</taxon>
    </lineage>
</organism>
<dbReference type="GO" id="GO:0016832">
    <property type="term" value="F:aldehyde-lyase activity"/>
    <property type="evidence" value="ECO:0007669"/>
    <property type="project" value="TreeGrafter"/>
</dbReference>
<evidence type="ECO:0000256" key="1">
    <source>
        <dbReference type="ARBA" id="ARBA00005568"/>
    </source>
</evidence>
<keyword evidence="2" id="KW-0479">Metal-binding</keyword>
<dbReference type="InterPro" id="IPR040442">
    <property type="entry name" value="Pyrv_kinase-like_dom_sf"/>
</dbReference>
<keyword evidence="5" id="KW-0808">Transferase</keyword>
<gene>
    <name evidence="5" type="ORF">B0I36DRAFT_423247</name>
</gene>